<evidence type="ECO:0000259" key="16">
    <source>
        <dbReference type="PROSITE" id="PS52044"/>
    </source>
</evidence>
<evidence type="ECO:0000256" key="1">
    <source>
        <dbReference type="ARBA" id="ARBA00004496"/>
    </source>
</evidence>
<comment type="domain">
    <text evidence="13">The VLRF1 domain mediates binding to the 60S ribosomal subunit.</text>
</comment>
<feature type="active site" evidence="13">
    <location>
        <position position="313"/>
    </location>
</feature>
<dbReference type="RefSeq" id="XP_002296773.1">
    <property type="nucleotide sequence ID" value="XM_002296737.1"/>
</dbReference>
<keyword evidence="8" id="KW-0863">Zinc-finger</keyword>
<dbReference type="InterPro" id="IPR041540">
    <property type="entry name" value="VATC"/>
</dbReference>
<dbReference type="GeneID" id="7449975"/>
<dbReference type="Gene3D" id="1.25.40.20">
    <property type="entry name" value="Ankyrin repeat-containing domain"/>
    <property type="match status" value="1"/>
</dbReference>
<keyword evidence="9 13" id="KW-0378">Hydrolase</keyword>
<dbReference type="SMART" id="SM00248">
    <property type="entry name" value="ANK"/>
    <property type="match status" value="2"/>
</dbReference>
<dbReference type="GO" id="GO:0036503">
    <property type="term" value="P:ERAD pathway"/>
    <property type="evidence" value="ECO:0000318"/>
    <property type="project" value="GO_Central"/>
</dbReference>
<dbReference type="Pfam" id="PF18716">
    <property type="entry name" value="VATC"/>
    <property type="match status" value="1"/>
</dbReference>
<reference evidence="17 18" key="1">
    <citation type="journal article" date="2004" name="Science">
        <title>The genome of the diatom Thalassiosira pseudonana: ecology, evolution, and metabolism.</title>
        <authorList>
            <person name="Armbrust E.V."/>
            <person name="Berges J.A."/>
            <person name="Bowler C."/>
            <person name="Green B.R."/>
            <person name="Martinez D."/>
            <person name="Putnam N.H."/>
            <person name="Zhou S."/>
            <person name="Allen A.E."/>
            <person name="Apt K.E."/>
            <person name="Bechner M."/>
            <person name="Brzezinski M.A."/>
            <person name="Chaal B.K."/>
            <person name="Chiovitti A."/>
            <person name="Davis A.K."/>
            <person name="Demarest M.S."/>
            <person name="Detter J.C."/>
            <person name="Glavina T."/>
            <person name="Goodstein D."/>
            <person name="Hadi M.Z."/>
            <person name="Hellsten U."/>
            <person name="Hildebrand M."/>
            <person name="Jenkins B.D."/>
            <person name="Jurka J."/>
            <person name="Kapitonov V.V."/>
            <person name="Kroger N."/>
            <person name="Lau W.W."/>
            <person name="Lane T.W."/>
            <person name="Larimer F.W."/>
            <person name="Lippmeier J.C."/>
            <person name="Lucas S."/>
            <person name="Medina M."/>
            <person name="Montsant A."/>
            <person name="Obornik M."/>
            <person name="Parker M.S."/>
            <person name="Palenik B."/>
            <person name="Pazour G.J."/>
            <person name="Richardson P.M."/>
            <person name="Rynearson T.A."/>
            <person name="Saito M.A."/>
            <person name="Schwartz D.C."/>
            <person name="Thamatrakoln K."/>
            <person name="Valentin K."/>
            <person name="Vardi A."/>
            <person name="Wilkerson F.P."/>
            <person name="Rokhsar D.S."/>
        </authorList>
    </citation>
    <scope>NUCLEOTIDE SEQUENCE [LARGE SCALE GENOMIC DNA]</scope>
    <source>
        <strain evidence="17 18">CCMP1335</strain>
    </source>
</reference>
<dbReference type="PROSITE" id="PS52044">
    <property type="entry name" value="VLRF1"/>
    <property type="match status" value="1"/>
</dbReference>
<dbReference type="InterPro" id="IPR002110">
    <property type="entry name" value="Ankyrin_rpt"/>
</dbReference>
<keyword evidence="10" id="KW-0862">Zinc</keyword>
<reference evidence="17 18" key="2">
    <citation type="journal article" date="2008" name="Nature">
        <title>The Phaeodactylum genome reveals the evolutionary history of diatom genomes.</title>
        <authorList>
            <person name="Bowler C."/>
            <person name="Allen A.E."/>
            <person name="Badger J.H."/>
            <person name="Grimwood J."/>
            <person name="Jabbari K."/>
            <person name="Kuo A."/>
            <person name="Maheswari U."/>
            <person name="Martens C."/>
            <person name="Maumus F."/>
            <person name="Otillar R.P."/>
            <person name="Rayko E."/>
            <person name="Salamov A."/>
            <person name="Vandepoele K."/>
            <person name="Beszteri B."/>
            <person name="Gruber A."/>
            <person name="Heijde M."/>
            <person name="Katinka M."/>
            <person name="Mock T."/>
            <person name="Valentin K."/>
            <person name="Verret F."/>
            <person name="Berges J.A."/>
            <person name="Brownlee C."/>
            <person name="Cadoret J.P."/>
            <person name="Chiovitti A."/>
            <person name="Choi C.J."/>
            <person name="Coesel S."/>
            <person name="De Martino A."/>
            <person name="Detter J.C."/>
            <person name="Durkin C."/>
            <person name="Falciatore A."/>
            <person name="Fournet J."/>
            <person name="Haruta M."/>
            <person name="Huysman M.J."/>
            <person name="Jenkins B.D."/>
            <person name="Jiroutova K."/>
            <person name="Jorgensen R.E."/>
            <person name="Joubert Y."/>
            <person name="Kaplan A."/>
            <person name="Kroger N."/>
            <person name="Kroth P.G."/>
            <person name="La Roche J."/>
            <person name="Lindquist E."/>
            <person name="Lommer M."/>
            <person name="Martin-Jezequel V."/>
            <person name="Lopez P.J."/>
            <person name="Lucas S."/>
            <person name="Mangogna M."/>
            <person name="McGinnis K."/>
            <person name="Medlin L.K."/>
            <person name="Montsant A."/>
            <person name="Oudot-Le Secq M.P."/>
            <person name="Napoli C."/>
            <person name="Obornik M."/>
            <person name="Parker M.S."/>
            <person name="Petit J.L."/>
            <person name="Porcel B.M."/>
            <person name="Poulsen N."/>
            <person name="Robison M."/>
            <person name="Rychlewski L."/>
            <person name="Rynearson T.A."/>
            <person name="Schmutz J."/>
            <person name="Shapiro H."/>
            <person name="Siaut M."/>
            <person name="Stanley M."/>
            <person name="Sussman M.R."/>
            <person name="Taylor A.R."/>
            <person name="Vardi A."/>
            <person name="von Dassow P."/>
            <person name="Vyverman W."/>
            <person name="Willis A."/>
            <person name="Wyrwicz L.S."/>
            <person name="Rokhsar D.S."/>
            <person name="Weissenbach J."/>
            <person name="Armbrust E.V."/>
            <person name="Green B.R."/>
            <person name="Van de Peer Y."/>
            <person name="Grigoriev I.V."/>
        </authorList>
    </citation>
    <scope>NUCLEOTIDE SEQUENCE [LARGE SCALE GENOMIC DNA]</scope>
    <source>
        <strain evidence="17 18">CCMP1335</strain>
    </source>
</reference>
<dbReference type="Proteomes" id="UP000001449">
    <property type="component" value="Chromosome 16"/>
</dbReference>
<evidence type="ECO:0000256" key="4">
    <source>
        <dbReference type="ARBA" id="ARBA00022722"/>
    </source>
</evidence>
<dbReference type="SUPFAM" id="SSF48403">
    <property type="entry name" value="Ankyrin repeat"/>
    <property type="match status" value="1"/>
</dbReference>
<dbReference type="PANTHER" id="PTHR16036:SF2">
    <property type="entry name" value="TRNA ENDONUCLEASE ANKZF1"/>
    <property type="match status" value="1"/>
</dbReference>
<feature type="domain" description="VLRF1" evidence="16">
    <location>
        <begin position="260"/>
        <end position="417"/>
    </location>
</feature>
<evidence type="ECO:0000256" key="12">
    <source>
        <dbReference type="ARBA" id="ARBA00023054"/>
    </source>
</evidence>
<dbReference type="GO" id="GO:0008270">
    <property type="term" value="F:zinc ion binding"/>
    <property type="evidence" value="ECO:0007669"/>
    <property type="project" value="UniProtKB-KW"/>
</dbReference>
<evidence type="ECO:0000256" key="11">
    <source>
        <dbReference type="ARBA" id="ARBA00023043"/>
    </source>
</evidence>
<evidence type="ECO:0000256" key="14">
    <source>
        <dbReference type="SAM" id="Coils"/>
    </source>
</evidence>
<feature type="compositionally biased region" description="Basic residues" evidence="15">
    <location>
        <begin position="145"/>
        <end position="159"/>
    </location>
</feature>
<keyword evidence="3 13" id="KW-0963">Cytoplasm</keyword>
<sequence length="722" mass="79323">MPSSSPKCTIGIGSYLFYSPPVREALVHILTHRADVDSTNRTRGGDGTIQLLNAAAGGLSSLSLETFNDVAIRPGTVIRGRFNANDSSSDDEEGGKQVAEDYDSSSSASSALEQINEGSQSSESEDEQPTLDIAQQTIPTDKSKKAGGKRSKAKRKNKRSKDDLLSKMIGNVPSIALPLSLNQQHQISKQQNDTNNDVLQVPTILLPNNYLRDNPNWNVGEVAKYLLGCWDNLNGCTTMLLTDNNGGFESSSTSQQQERLPPTILVVLLQSGRFASAVFSLDSSKTSTPTLLKMLAHKTSTRYTIRKGQGGSQSNHDQSKNKAKSVGAQLRREGEKQLKEDVRGVWREWKRMGYVQRAVGVYVSCPKSMRRDYLFGGDDGSGGLVEKGDGRLRSIPLDTGRPTLEAVSAVVDCVLSCSVREMTVEDVRVSDETEENVVVERSGVEQGGEKGKQQQAEEETKVLKNPTLSYTPLHEAVLKGDLDRLIELLNELEETEEQEVIVEDSNASEQFTPTIYDVNTQGGDDFQTPLHLASASTHPNAPSLINALLIQGRANPSAIDSRGRPPYFLASTDKSRETFRLARGTLGEDYCSWDDEAKVGPPLTLDDVELKKAKALEKKRRQRARQKEKKAADKAAEEEAAAKQRKEEEEAKRLADAKRVRDGLKPKTAAAASNVCDFCQKVVKGRRSQMFQRLEYAYCSTDCVKRHQRELAAEAATRRLGG</sequence>
<keyword evidence="12 14" id="KW-0175">Coiled coil</keyword>
<dbReference type="InterPro" id="IPR036770">
    <property type="entry name" value="Ankyrin_rpt-contain_sf"/>
</dbReference>
<dbReference type="PANTHER" id="PTHR16036">
    <property type="entry name" value="ANKYRIN REPEAT AND ZINC FINGER DOMAIN-CONTAINING PROTEIN 1"/>
    <property type="match status" value="1"/>
</dbReference>
<evidence type="ECO:0000256" key="10">
    <source>
        <dbReference type="ARBA" id="ARBA00022833"/>
    </source>
</evidence>
<comment type="subcellular location">
    <subcellularLocation>
        <location evidence="1">Cytoplasm</location>
    </subcellularLocation>
</comment>
<keyword evidence="6" id="KW-0677">Repeat</keyword>
<comment type="similarity">
    <text evidence="2 13">Belongs to the ANKZF1/VMS1 family.</text>
</comment>
<evidence type="ECO:0000256" key="15">
    <source>
        <dbReference type="SAM" id="MobiDB-lite"/>
    </source>
</evidence>
<feature type="region of interest" description="Disordered" evidence="15">
    <location>
        <begin position="303"/>
        <end position="334"/>
    </location>
</feature>
<feature type="region of interest" description="Disordered" evidence="15">
    <location>
        <begin position="80"/>
        <end position="165"/>
    </location>
</feature>
<dbReference type="PaxDb" id="35128-Thaps25110"/>
<dbReference type="EMBL" id="DS999417">
    <property type="protein sequence ID" value="EED86974.1"/>
    <property type="molecule type" value="Genomic_DNA"/>
</dbReference>
<evidence type="ECO:0000256" key="6">
    <source>
        <dbReference type="ARBA" id="ARBA00022737"/>
    </source>
</evidence>
<dbReference type="GO" id="GO:0005737">
    <property type="term" value="C:cytoplasm"/>
    <property type="evidence" value="ECO:0007669"/>
    <property type="project" value="UniProtKB-SubCell"/>
</dbReference>
<feature type="coiled-coil region" evidence="14">
    <location>
        <begin position="475"/>
        <end position="505"/>
    </location>
</feature>
<dbReference type="InParanoid" id="B8LCE8"/>
<evidence type="ECO:0000256" key="9">
    <source>
        <dbReference type="ARBA" id="ARBA00022801"/>
    </source>
</evidence>
<evidence type="ECO:0000256" key="7">
    <source>
        <dbReference type="ARBA" id="ARBA00022759"/>
    </source>
</evidence>
<accession>B8LCE8</accession>
<keyword evidence="5" id="KW-0479">Metal-binding</keyword>
<proteinExistence type="inferred from homology"/>
<dbReference type="Pfam" id="PF00023">
    <property type="entry name" value="Ank"/>
    <property type="match status" value="1"/>
</dbReference>
<evidence type="ECO:0000256" key="2">
    <source>
        <dbReference type="ARBA" id="ARBA00009262"/>
    </source>
</evidence>
<gene>
    <name evidence="17" type="ORF">THAPSDRAFT_25110</name>
</gene>
<feature type="compositionally biased region" description="Basic residues" evidence="15">
    <location>
        <begin position="617"/>
        <end position="628"/>
    </location>
</feature>
<dbReference type="AlphaFoldDB" id="B8LCE8"/>
<evidence type="ECO:0000256" key="8">
    <source>
        <dbReference type="ARBA" id="ARBA00022771"/>
    </source>
</evidence>
<evidence type="ECO:0000256" key="5">
    <source>
        <dbReference type="ARBA" id="ARBA00022723"/>
    </source>
</evidence>
<feature type="compositionally biased region" description="Low complexity" evidence="15">
    <location>
        <begin position="104"/>
        <end position="122"/>
    </location>
</feature>
<evidence type="ECO:0000256" key="3">
    <source>
        <dbReference type="ARBA" id="ARBA00022490"/>
    </source>
</evidence>
<evidence type="ECO:0000313" key="17">
    <source>
        <dbReference type="EMBL" id="EED86974.1"/>
    </source>
</evidence>
<dbReference type="GO" id="GO:0016787">
    <property type="term" value="F:hydrolase activity"/>
    <property type="evidence" value="ECO:0007669"/>
    <property type="project" value="UniProtKB-KW"/>
</dbReference>
<dbReference type="InterPro" id="IPR041175">
    <property type="entry name" value="VLRF1/Vms1"/>
</dbReference>
<dbReference type="OMA" id="TQHTHEA"/>
<dbReference type="Pfam" id="PF18826">
    <property type="entry name" value="bVLRF1"/>
    <property type="match status" value="1"/>
</dbReference>
<evidence type="ECO:0000313" key="18">
    <source>
        <dbReference type="Proteomes" id="UP000001449"/>
    </source>
</evidence>
<keyword evidence="4 13" id="KW-0540">Nuclease</keyword>
<protein>
    <recommendedName>
        <fullName evidence="16">VLRF1 domain-containing protein</fullName>
    </recommendedName>
</protein>
<feature type="compositionally biased region" description="Basic and acidic residues" evidence="15">
    <location>
        <begin position="629"/>
        <end position="665"/>
    </location>
</feature>
<keyword evidence="18" id="KW-1185">Reference proteome</keyword>
<dbReference type="HOGENOM" id="CLU_383360_0_0_1"/>
<dbReference type="STRING" id="35128.B8LCE8"/>
<dbReference type="eggNOG" id="KOG2505">
    <property type="taxonomic scope" value="Eukaryota"/>
</dbReference>
<keyword evidence="7 13" id="KW-0255">Endonuclease</keyword>
<organism evidence="17 18">
    <name type="scientific">Thalassiosira pseudonana</name>
    <name type="common">Marine diatom</name>
    <name type="synonym">Cyclotella nana</name>
    <dbReference type="NCBI Taxonomy" id="35128"/>
    <lineage>
        <taxon>Eukaryota</taxon>
        <taxon>Sar</taxon>
        <taxon>Stramenopiles</taxon>
        <taxon>Ochrophyta</taxon>
        <taxon>Bacillariophyta</taxon>
        <taxon>Coscinodiscophyceae</taxon>
        <taxon>Thalassiosirophycidae</taxon>
        <taxon>Thalassiosirales</taxon>
        <taxon>Thalassiosiraceae</taxon>
        <taxon>Thalassiosira</taxon>
    </lineage>
</organism>
<feature type="region of interest" description="Disordered" evidence="15">
    <location>
        <begin position="616"/>
        <end position="666"/>
    </location>
</feature>
<dbReference type="InterPro" id="IPR047139">
    <property type="entry name" value="ANKZ1/VMS1"/>
</dbReference>
<dbReference type="GO" id="GO:0004519">
    <property type="term" value="F:endonuclease activity"/>
    <property type="evidence" value="ECO:0007669"/>
    <property type="project" value="UniProtKB-KW"/>
</dbReference>
<evidence type="ECO:0000256" key="13">
    <source>
        <dbReference type="PROSITE-ProRule" id="PRU01389"/>
    </source>
</evidence>
<dbReference type="KEGG" id="tps:THAPSDRAFT_25110"/>
<keyword evidence="11" id="KW-0040">ANK repeat</keyword>
<name>B8LCE8_THAPS</name>